<proteinExistence type="predicted"/>
<feature type="region of interest" description="Disordered" evidence="1">
    <location>
        <begin position="1"/>
        <end position="47"/>
    </location>
</feature>
<evidence type="ECO:0000313" key="2">
    <source>
        <dbReference type="EMBL" id="MBW0568539.1"/>
    </source>
</evidence>
<keyword evidence="3" id="KW-1185">Reference proteome</keyword>
<organism evidence="2 3">
    <name type="scientific">Austropuccinia psidii MF-1</name>
    <dbReference type="NCBI Taxonomy" id="1389203"/>
    <lineage>
        <taxon>Eukaryota</taxon>
        <taxon>Fungi</taxon>
        <taxon>Dikarya</taxon>
        <taxon>Basidiomycota</taxon>
        <taxon>Pucciniomycotina</taxon>
        <taxon>Pucciniomycetes</taxon>
        <taxon>Pucciniales</taxon>
        <taxon>Sphaerophragmiaceae</taxon>
        <taxon>Austropuccinia</taxon>
    </lineage>
</organism>
<reference evidence="2" key="1">
    <citation type="submission" date="2021-03" db="EMBL/GenBank/DDBJ databases">
        <title>Draft genome sequence of rust myrtle Austropuccinia psidii MF-1, a brazilian biotype.</title>
        <authorList>
            <person name="Quecine M.C."/>
            <person name="Pachon D.M.R."/>
            <person name="Bonatelli M.L."/>
            <person name="Correr F.H."/>
            <person name="Franceschini L.M."/>
            <person name="Leite T.F."/>
            <person name="Margarido G.R.A."/>
            <person name="Almeida C.A."/>
            <person name="Ferrarezi J.A."/>
            <person name="Labate C.A."/>
        </authorList>
    </citation>
    <scope>NUCLEOTIDE SEQUENCE</scope>
    <source>
        <strain evidence="2">MF-1</strain>
    </source>
</reference>
<feature type="compositionally biased region" description="Low complexity" evidence="1">
    <location>
        <begin position="1"/>
        <end position="32"/>
    </location>
</feature>
<name>A0A9Q3JVQ2_9BASI</name>
<gene>
    <name evidence="2" type="ORF">O181_108254</name>
</gene>
<evidence type="ECO:0000256" key="1">
    <source>
        <dbReference type="SAM" id="MobiDB-lite"/>
    </source>
</evidence>
<comment type="caution">
    <text evidence="2">The sequence shown here is derived from an EMBL/GenBank/DDBJ whole genome shotgun (WGS) entry which is preliminary data.</text>
</comment>
<evidence type="ECO:0000313" key="3">
    <source>
        <dbReference type="Proteomes" id="UP000765509"/>
    </source>
</evidence>
<protein>
    <submittedName>
        <fullName evidence="2">Uncharacterized protein</fullName>
    </submittedName>
</protein>
<accession>A0A9Q3JVQ2</accession>
<dbReference type="AlphaFoldDB" id="A0A9Q3JVQ2"/>
<sequence>MVQSGAGAASVASDPSSSTEFSSSSSPSSPGPLKVVLDMPGKPPTTPEEEFDLLGTLPSFLDGAAPSLIGLQSNWAFSGGTAGVPSRGAPGVGVRTAWGWA</sequence>
<dbReference type="Proteomes" id="UP000765509">
    <property type="component" value="Unassembled WGS sequence"/>
</dbReference>
<dbReference type="EMBL" id="AVOT02082828">
    <property type="protein sequence ID" value="MBW0568539.1"/>
    <property type="molecule type" value="Genomic_DNA"/>
</dbReference>